<keyword evidence="4" id="KW-0233">DNA recombination</keyword>
<dbReference type="InterPro" id="IPR011010">
    <property type="entry name" value="DNA_brk_join_enz"/>
</dbReference>
<evidence type="ECO:0000259" key="7">
    <source>
        <dbReference type="PROSITE" id="PS51900"/>
    </source>
</evidence>
<dbReference type="InterPro" id="IPR002104">
    <property type="entry name" value="Integrase_catalytic"/>
</dbReference>
<feature type="domain" description="Core-binding (CB)" evidence="7">
    <location>
        <begin position="116"/>
        <end position="201"/>
    </location>
</feature>
<dbReference type="Pfam" id="PF02899">
    <property type="entry name" value="Phage_int_SAM_1"/>
    <property type="match status" value="1"/>
</dbReference>
<dbReference type="InterPro" id="IPR044068">
    <property type="entry name" value="CB"/>
</dbReference>
<dbReference type="GO" id="GO:0015074">
    <property type="term" value="P:DNA integration"/>
    <property type="evidence" value="ECO:0007669"/>
    <property type="project" value="UniProtKB-KW"/>
</dbReference>
<dbReference type="PROSITE" id="PS51898">
    <property type="entry name" value="TYR_RECOMBINASE"/>
    <property type="match status" value="1"/>
</dbReference>
<comment type="caution">
    <text evidence="8">The sequence shown here is derived from an EMBL/GenBank/DDBJ whole genome shotgun (WGS) entry which is preliminary data.</text>
</comment>
<keyword evidence="1" id="KW-0159">Chromosome partition</keyword>
<dbReference type="InterPro" id="IPR004107">
    <property type="entry name" value="Integrase_SAM-like_N"/>
</dbReference>
<dbReference type="Pfam" id="PF00589">
    <property type="entry name" value="Phage_integrase"/>
    <property type="match status" value="1"/>
</dbReference>
<organism evidence="8 9">
    <name type="scientific">Paraburkholderia tagetis</name>
    <dbReference type="NCBI Taxonomy" id="2913261"/>
    <lineage>
        <taxon>Bacteria</taxon>
        <taxon>Pseudomonadati</taxon>
        <taxon>Pseudomonadota</taxon>
        <taxon>Betaproteobacteria</taxon>
        <taxon>Burkholderiales</taxon>
        <taxon>Burkholderiaceae</taxon>
        <taxon>Paraburkholderia</taxon>
    </lineage>
</organism>
<evidence type="ECO:0000256" key="4">
    <source>
        <dbReference type="ARBA" id="ARBA00023172"/>
    </source>
</evidence>
<dbReference type="EMBL" id="JAKLJA010000056">
    <property type="protein sequence ID" value="MCG5078329.1"/>
    <property type="molecule type" value="Genomic_DNA"/>
</dbReference>
<dbReference type="GO" id="GO:0006310">
    <property type="term" value="P:DNA recombination"/>
    <property type="evidence" value="ECO:0007669"/>
    <property type="project" value="UniProtKB-KW"/>
</dbReference>
<dbReference type="Proteomes" id="UP001139308">
    <property type="component" value="Unassembled WGS sequence"/>
</dbReference>
<evidence type="ECO:0000256" key="1">
    <source>
        <dbReference type="ARBA" id="ARBA00022829"/>
    </source>
</evidence>
<dbReference type="GO" id="GO:0003677">
    <property type="term" value="F:DNA binding"/>
    <property type="evidence" value="ECO:0007669"/>
    <property type="project" value="UniProtKB-UniRule"/>
</dbReference>
<dbReference type="RefSeq" id="WP_238468324.1">
    <property type="nucleotide sequence ID" value="NZ_JAKLJA010000056.1"/>
</dbReference>
<dbReference type="InterPro" id="IPR010998">
    <property type="entry name" value="Integrase_recombinase_N"/>
</dbReference>
<protein>
    <submittedName>
        <fullName evidence="8">Site-specific integrase</fullName>
    </submittedName>
</protein>
<evidence type="ECO:0000313" key="9">
    <source>
        <dbReference type="Proteomes" id="UP001139308"/>
    </source>
</evidence>
<gene>
    <name evidence="8" type="ORF">L5014_34215</name>
</gene>
<keyword evidence="9" id="KW-1185">Reference proteome</keyword>
<dbReference type="Gene3D" id="1.10.443.10">
    <property type="entry name" value="Intergrase catalytic core"/>
    <property type="match status" value="1"/>
</dbReference>
<keyword evidence="3 5" id="KW-0238">DNA-binding</keyword>
<evidence type="ECO:0000256" key="3">
    <source>
        <dbReference type="ARBA" id="ARBA00023125"/>
    </source>
</evidence>
<reference evidence="8" key="1">
    <citation type="submission" date="2022-01" db="EMBL/GenBank/DDBJ databases">
        <title>Genome sequence and assembly of Parabukholderia sp. RG36.</title>
        <authorList>
            <person name="Chhetri G."/>
        </authorList>
    </citation>
    <scope>NUCLEOTIDE SEQUENCE</scope>
    <source>
        <strain evidence="8">RG36</strain>
    </source>
</reference>
<evidence type="ECO:0000313" key="8">
    <source>
        <dbReference type="EMBL" id="MCG5078329.1"/>
    </source>
</evidence>
<dbReference type="PROSITE" id="PS51900">
    <property type="entry name" value="CB"/>
    <property type="match status" value="1"/>
</dbReference>
<feature type="domain" description="Tyr recombinase" evidence="6">
    <location>
        <begin position="224"/>
        <end position="408"/>
    </location>
</feature>
<evidence type="ECO:0000256" key="5">
    <source>
        <dbReference type="PROSITE-ProRule" id="PRU01248"/>
    </source>
</evidence>
<dbReference type="InterPro" id="IPR013762">
    <property type="entry name" value="Integrase-like_cat_sf"/>
</dbReference>
<sequence length="415" mass="47434">MFETLFSYAKVVARHRNGPQAEARERFLLHCAEQGLSRATLAQLASELLVVAQGLHMGRRQITAQEIGLAADRWATHQKRHKRARTGEWSRRWFIATATSWLRFIGRMKLSPNKTGPFADEIEQFAAFMRDERGLAAATIRNRCWHLATFFDSLPIQKRSLSRISLEEIDTYLARQGDHGWCRVSVSSAADAFRNFFLYAEHQQWCATGFADGISAPRIFRQEGLPRGPAWDEVQRLITTTGDSEAARDIRDHAILMFLAIYGLRSGEVAHLLLEDIDWEHEIIRVTRPKQRRIQTYPLTYVVGEAILRYLREVRPSCSRRELFLTLKAPLRPLSPSGMYYVVKSRLDLLRWRGPGLGPHCLRHACACHLVASGFSLKQIGDHLGHRSTYATRIYAKTDLGGLRRVAEFDLRGLL</sequence>
<dbReference type="Gene3D" id="1.10.150.130">
    <property type="match status" value="1"/>
</dbReference>
<dbReference type="PANTHER" id="PTHR30349">
    <property type="entry name" value="PHAGE INTEGRASE-RELATED"/>
    <property type="match status" value="1"/>
</dbReference>
<proteinExistence type="predicted"/>
<dbReference type="InterPro" id="IPR050090">
    <property type="entry name" value="Tyrosine_recombinase_XerCD"/>
</dbReference>
<dbReference type="SUPFAM" id="SSF56349">
    <property type="entry name" value="DNA breaking-rejoining enzymes"/>
    <property type="match status" value="1"/>
</dbReference>
<keyword evidence="2" id="KW-0229">DNA integration</keyword>
<name>A0A9X1UMT3_9BURK</name>
<dbReference type="PANTHER" id="PTHR30349:SF81">
    <property type="entry name" value="TYROSINE RECOMBINASE XERC"/>
    <property type="match status" value="1"/>
</dbReference>
<evidence type="ECO:0000259" key="6">
    <source>
        <dbReference type="PROSITE" id="PS51898"/>
    </source>
</evidence>
<evidence type="ECO:0000256" key="2">
    <source>
        <dbReference type="ARBA" id="ARBA00022908"/>
    </source>
</evidence>
<dbReference type="AlphaFoldDB" id="A0A9X1UMT3"/>
<accession>A0A9X1UMT3</accession>
<dbReference type="GO" id="GO:0007059">
    <property type="term" value="P:chromosome segregation"/>
    <property type="evidence" value="ECO:0007669"/>
    <property type="project" value="UniProtKB-KW"/>
</dbReference>